<dbReference type="EMBL" id="BAABIA010000012">
    <property type="protein sequence ID" value="GAA5148717.1"/>
    <property type="molecule type" value="Genomic_DNA"/>
</dbReference>
<evidence type="ECO:0000313" key="1">
    <source>
        <dbReference type="EMBL" id="GAA5148717.1"/>
    </source>
</evidence>
<organism evidence="1 2">
    <name type="scientific">Prosthecobacter algae</name>
    <dbReference type="NCBI Taxonomy" id="1144682"/>
    <lineage>
        <taxon>Bacteria</taxon>
        <taxon>Pseudomonadati</taxon>
        <taxon>Verrucomicrobiota</taxon>
        <taxon>Verrucomicrobiia</taxon>
        <taxon>Verrucomicrobiales</taxon>
        <taxon>Verrucomicrobiaceae</taxon>
        <taxon>Prosthecobacter</taxon>
    </lineage>
</organism>
<gene>
    <name evidence="1" type="ORF">GCM10023213_45370</name>
</gene>
<proteinExistence type="predicted"/>
<dbReference type="Proteomes" id="UP001499852">
    <property type="component" value="Unassembled WGS sequence"/>
</dbReference>
<accession>A0ABP9PPC0</accession>
<sequence>MNRCAFDDCKISVVDFKTNTILAEVCHIHAQNPGGPRYDGTQTPEQRHGSDNLIILCSSHHKIIDSPENEKIYTSDKLKEMKLNHEARSAHTSMQLPNLTEDLIHKLIHTVNTYESNSTHMDFRNSKFSAGGEGGHFGGAGGNGGVIQIIGSTNIPANTEFNASGEKGKTYGGGGGGGGSIHFRGREAVEKDIESGLKISSFFLADAARKEDLINVLGGCWSHYKVNNLPSSILINLVYIVEFGKLTKNSLIQFKFESINPNGNIQAHGYEDIPIPGGENLTSRSPFFKIFPIDIDSIGVWSLLIKSGSILLAQHDIEFRLCEPAQ</sequence>
<keyword evidence="2" id="KW-1185">Reference proteome</keyword>
<evidence type="ECO:0000313" key="2">
    <source>
        <dbReference type="Proteomes" id="UP001499852"/>
    </source>
</evidence>
<protein>
    <recommendedName>
        <fullName evidence="3">HNH endonuclease</fullName>
    </recommendedName>
</protein>
<evidence type="ECO:0008006" key="3">
    <source>
        <dbReference type="Google" id="ProtNLM"/>
    </source>
</evidence>
<name>A0ABP9PPC0_9BACT</name>
<comment type="caution">
    <text evidence="1">The sequence shown here is derived from an EMBL/GenBank/DDBJ whole genome shotgun (WGS) entry which is preliminary data.</text>
</comment>
<reference evidence="2" key="1">
    <citation type="journal article" date="2019" name="Int. J. Syst. Evol. Microbiol.">
        <title>The Global Catalogue of Microorganisms (GCM) 10K type strain sequencing project: providing services to taxonomists for standard genome sequencing and annotation.</title>
        <authorList>
            <consortium name="The Broad Institute Genomics Platform"/>
            <consortium name="The Broad Institute Genome Sequencing Center for Infectious Disease"/>
            <person name="Wu L."/>
            <person name="Ma J."/>
        </authorList>
    </citation>
    <scope>NUCLEOTIDE SEQUENCE [LARGE SCALE GENOMIC DNA]</scope>
    <source>
        <strain evidence="2">JCM 18053</strain>
    </source>
</reference>